<evidence type="ECO:0000313" key="2">
    <source>
        <dbReference type="EnsemblPlants" id="KEH28460"/>
    </source>
</evidence>
<accession>A0A072URG6</accession>
<dbReference type="EMBL" id="CM001221">
    <property type="protein sequence ID" value="KEH28460.1"/>
    <property type="molecule type" value="Genomic_DNA"/>
</dbReference>
<dbReference type="Proteomes" id="UP000002051">
    <property type="component" value="Chromosome 5"/>
</dbReference>
<proteinExistence type="predicted"/>
<dbReference type="EnsemblPlants" id="KEH28460">
    <property type="protein sequence ID" value="KEH28460"/>
    <property type="gene ID" value="MTR_5g095955"/>
</dbReference>
<evidence type="ECO:0000313" key="3">
    <source>
        <dbReference type="Proteomes" id="UP000002051"/>
    </source>
</evidence>
<reference evidence="1 3" key="1">
    <citation type="journal article" date="2011" name="Nature">
        <title>The Medicago genome provides insight into the evolution of rhizobial symbioses.</title>
        <authorList>
            <person name="Young N.D."/>
            <person name="Debelle F."/>
            <person name="Oldroyd G.E."/>
            <person name="Geurts R."/>
            <person name="Cannon S.B."/>
            <person name="Udvardi M.K."/>
            <person name="Benedito V.A."/>
            <person name="Mayer K.F."/>
            <person name="Gouzy J."/>
            <person name="Schoof H."/>
            <person name="Van de Peer Y."/>
            <person name="Proost S."/>
            <person name="Cook D.R."/>
            <person name="Meyers B.C."/>
            <person name="Spannagl M."/>
            <person name="Cheung F."/>
            <person name="De Mita S."/>
            <person name="Krishnakumar V."/>
            <person name="Gundlach H."/>
            <person name="Zhou S."/>
            <person name="Mudge J."/>
            <person name="Bharti A.K."/>
            <person name="Murray J.D."/>
            <person name="Naoumkina M.A."/>
            <person name="Rosen B."/>
            <person name="Silverstein K.A."/>
            <person name="Tang H."/>
            <person name="Rombauts S."/>
            <person name="Zhao P.X."/>
            <person name="Zhou P."/>
            <person name="Barbe V."/>
            <person name="Bardou P."/>
            <person name="Bechner M."/>
            <person name="Bellec A."/>
            <person name="Berger A."/>
            <person name="Berges H."/>
            <person name="Bidwell S."/>
            <person name="Bisseling T."/>
            <person name="Choisne N."/>
            <person name="Couloux A."/>
            <person name="Denny R."/>
            <person name="Deshpande S."/>
            <person name="Dai X."/>
            <person name="Doyle J.J."/>
            <person name="Dudez A.M."/>
            <person name="Farmer A.D."/>
            <person name="Fouteau S."/>
            <person name="Franken C."/>
            <person name="Gibelin C."/>
            <person name="Gish J."/>
            <person name="Goldstein S."/>
            <person name="Gonzalez A.J."/>
            <person name="Green P.J."/>
            <person name="Hallab A."/>
            <person name="Hartog M."/>
            <person name="Hua A."/>
            <person name="Humphray S.J."/>
            <person name="Jeong D.H."/>
            <person name="Jing Y."/>
            <person name="Jocker A."/>
            <person name="Kenton S.M."/>
            <person name="Kim D.J."/>
            <person name="Klee K."/>
            <person name="Lai H."/>
            <person name="Lang C."/>
            <person name="Lin S."/>
            <person name="Macmil S.L."/>
            <person name="Magdelenat G."/>
            <person name="Matthews L."/>
            <person name="McCorrison J."/>
            <person name="Monaghan E.L."/>
            <person name="Mun J.H."/>
            <person name="Najar F.Z."/>
            <person name="Nicholson C."/>
            <person name="Noirot C."/>
            <person name="O'Bleness M."/>
            <person name="Paule C.R."/>
            <person name="Poulain J."/>
            <person name="Prion F."/>
            <person name="Qin B."/>
            <person name="Qu C."/>
            <person name="Retzel E.F."/>
            <person name="Riddle C."/>
            <person name="Sallet E."/>
            <person name="Samain S."/>
            <person name="Samson N."/>
            <person name="Sanders I."/>
            <person name="Saurat O."/>
            <person name="Scarpelli C."/>
            <person name="Schiex T."/>
            <person name="Segurens B."/>
            <person name="Severin A.J."/>
            <person name="Sherrier D.J."/>
            <person name="Shi R."/>
            <person name="Sims S."/>
            <person name="Singer S.R."/>
            <person name="Sinharoy S."/>
            <person name="Sterck L."/>
            <person name="Viollet A."/>
            <person name="Wang B.B."/>
            <person name="Wang K."/>
            <person name="Wang M."/>
            <person name="Wang X."/>
            <person name="Warfsmann J."/>
            <person name="Weissenbach J."/>
            <person name="White D.D."/>
            <person name="White J.D."/>
            <person name="Wiley G.B."/>
            <person name="Wincker P."/>
            <person name="Xing Y."/>
            <person name="Yang L."/>
            <person name="Yao Z."/>
            <person name="Ying F."/>
            <person name="Zhai J."/>
            <person name="Zhou L."/>
            <person name="Zuber A."/>
            <person name="Denarie J."/>
            <person name="Dixon R.A."/>
            <person name="May G.D."/>
            <person name="Schwartz D.C."/>
            <person name="Rogers J."/>
            <person name="Quetier F."/>
            <person name="Town C.D."/>
            <person name="Roe B.A."/>
        </authorList>
    </citation>
    <scope>NUCLEOTIDE SEQUENCE [LARGE SCALE GENOMIC DNA]</scope>
    <source>
        <strain evidence="1">A17</strain>
        <strain evidence="2 3">cv. Jemalong A17</strain>
    </source>
</reference>
<organism evidence="1 3">
    <name type="scientific">Medicago truncatula</name>
    <name type="common">Barrel medic</name>
    <name type="synonym">Medicago tribuloides</name>
    <dbReference type="NCBI Taxonomy" id="3880"/>
    <lineage>
        <taxon>Eukaryota</taxon>
        <taxon>Viridiplantae</taxon>
        <taxon>Streptophyta</taxon>
        <taxon>Embryophyta</taxon>
        <taxon>Tracheophyta</taxon>
        <taxon>Spermatophyta</taxon>
        <taxon>Magnoliopsida</taxon>
        <taxon>eudicotyledons</taxon>
        <taxon>Gunneridae</taxon>
        <taxon>Pentapetalae</taxon>
        <taxon>rosids</taxon>
        <taxon>fabids</taxon>
        <taxon>Fabales</taxon>
        <taxon>Fabaceae</taxon>
        <taxon>Papilionoideae</taxon>
        <taxon>50 kb inversion clade</taxon>
        <taxon>NPAAA clade</taxon>
        <taxon>Hologalegina</taxon>
        <taxon>IRL clade</taxon>
        <taxon>Trifolieae</taxon>
        <taxon>Medicago</taxon>
    </lineage>
</organism>
<keyword evidence="3" id="KW-1185">Reference proteome</keyword>
<dbReference type="HOGENOM" id="CLU_2007316_0_0_1"/>
<dbReference type="AlphaFoldDB" id="A0A072URG6"/>
<evidence type="ECO:0000313" key="1">
    <source>
        <dbReference type="EMBL" id="KEH28460.1"/>
    </source>
</evidence>
<protein>
    <submittedName>
        <fullName evidence="1 2">Uncharacterized protein</fullName>
    </submittedName>
</protein>
<gene>
    <name evidence="1" type="ordered locus">MTR_5g095955</name>
</gene>
<sequence>MDRSTTTTLNHPWIEAQQRLTIHDRSTTRLNHHGQKPKNKPIKANQHQEIKSIKRFWQRPKASITIQEYEATQQNMVFKKEGSSTMTRTCINTAAQYSFDASYHQRPKTIMGCKGTEIPNIVLP</sequence>
<reference evidence="1 3" key="2">
    <citation type="journal article" date="2014" name="BMC Genomics">
        <title>An improved genome release (version Mt4.0) for the model legume Medicago truncatula.</title>
        <authorList>
            <person name="Tang H."/>
            <person name="Krishnakumar V."/>
            <person name="Bidwell S."/>
            <person name="Rosen B."/>
            <person name="Chan A."/>
            <person name="Zhou S."/>
            <person name="Gentzbittel L."/>
            <person name="Childs K.L."/>
            <person name="Yandell M."/>
            <person name="Gundlach H."/>
            <person name="Mayer K.F."/>
            <person name="Schwartz D.C."/>
            <person name="Town C.D."/>
        </authorList>
    </citation>
    <scope>GENOME REANNOTATION</scope>
    <source>
        <strain evidence="1">A17</strain>
        <strain evidence="2 3">cv. Jemalong A17</strain>
    </source>
</reference>
<name>A0A072URG6_MEDTR</name>
<reference evidence="2" key="3">
    <citation type="submission" date="2015-04" db="UniProtKB">
        <authorList>
            <consortium name="EnsemblPlants"/>
        </authorList>
    </citation>
    <scope>IDENTIFICATION</scope>
    <source>
        <strain evidence="2">cv. Jemalong A17</strain>
    </source>
</reference>